<evidence type="ECO:0008006" key="3">
    <source>
        <dbReference type="Google" id="ProtNLM"/>
    </source>
</evidence>
<reference evidence="2" key="1">
    <citation type="submission" date="2016-10" db="EMBL/GenBank/DDBJ databases">
        <authorList>
            <person name="Varghese N."/>
        </authorList>
    </citation>
    <scope>NUCLEOTIDE SEQUENCE [LARGE SCALE GENOMIC DNA]</scope>
    <source>
        <strain evidence="2">DSM 45096 / BCRC 16803 / CGMCC 4.1857 / CIP 109030 / JCM 12277 / KCTC 19219 / NBRC 100920 / 33214</strain>
    </source>
</reference>
<name>A0A1H7UX92_STRJI</name>
<protein>
    <recommendedName>
        <fullName evidence="3">Peptide/nickel transport system ATP-binding protein</fullName>
    </recommendedName>
</protein>
<evidence type="ECO:0000313" key="2">
    <source>
        <dbReference type="Proteomes" id="UP000183015"/>
    </source>
</evidence>
<organism evidence="1 2">
    <name type="scientific">Streptacidiphilus jiangxiensis</name>
    <dbReference type="NCBI Taxonomy" id="235985"/>
    <lineage>
        <taxon>Bacteria</taxon>
        <taxon>Bacillati</taxon>
        <taxon>Actinomycetota</taxon>
        <taxon>Actinomycetes</taxon>
        <taxon>Kitasatosporales</taxon>
        <taxon>Streptomycetaceae</taxon>
        <taxon>Streptacidiphilus</taxon>
    </lineage>
</organism>
<evidence type="ECO:0000313" key="1">
    <source>
        <dbReference type="EMBL" id="SEM01416.1"/>
    </source>
</evidence>
<gene>
    <name evidence="1" type="ORF">SAMN05414137_116224</name>
</gene>
<keyword evidence="2" id="KW-1185">Reference proteome</keyword>
<feature type="non-terminal residue" evidence="1">
    <location>
        <position position="1"/>
    </location>
</feature>
<dbReference type="Proteomes" id="UP000183015">
    <property type="component" value="Unassembled WGS sequence"/>
</dbReference>
<accession>A0A1H7UX92</accession>
<proteinExistence type="predicted"/>
<dbReference type="AlphaFoldDB" id="A0A1H7UX92"/>
<sequence>QGDCERILDTPEHEYTRALREAVPVPGWTVTA</sequence>
<dbReference type="EMBL" id="FOAZ01000016">
    <property type="protein sequence ID" value="SEM01416.1"/>
    <property type="molecule type" value="Genomic_DNA"/>
</dbReference>